<dbReference type="PANTHER" id="PTHR43391:SF14">
    <property type="entry name" value="DEHYDROGENASE_REDUCTASE SDR FAMILY PROTEIN 7-LIKE"/>
    <property type="match status" value="1"/>
</dbReference>
<dbReference type="Gene3D" id="3.40.50.720">
    <property type="entry name" value="NAD(P)-binding Rossmann-like Domain"/>
    <property type="match status" value="1"/>
</dbReference>
<reference evidence="4 5" key="1">
    <citation type="submission" date="2020-01" db="EMBL/GenBank/DDBJ databases">
        <title>Kibdelosporangium persica a novel Actinomycetes from a hot desert in Iran.</title>
        <authorList>
            <person name="Safaei N."/>
            <person name="Zaburannyi N."/>
            <person name="Mueller R."/>
            <person name="Wink J."/>
        </authorList>
    </citation>
    <scope>NUCLEOTIDE SEQUENCE [LARGE SCALE GENOMIC DNA]</scope>
    <source>
        <strain evidence="4 5">4NS15</strain>
    </source>
</reference>
<evidence type="ECO:0000313" key="5">
    <source>
        <dbReference type="Proteomes" id="UP000763557"/>
    </source>
</evidence>
<evidence type="ECO:0000256" key="3">
    <source>
        <dbReference type="ARBA" id="ARBA00023002"/>
    </source>
</evidence>
<evidence type="ECO:0000256" key="2">
    <source>
        <dbReference type="ARBA" id="ARBA00022857"/>
    </source>
</evidence>
<gene>
    <name evidence="4" type="ORF">GC106_83470</name>
</gene>
<dbReference type="InterPro" id="IPR036291">
    <property type="entry name" value="NAD(P)-bd_dom_sf"/>
</dbReference>
<name>A0ABX2FJL5_9PSEU</name>
<keyword evidence="3" id="KW-0560">Oxidoreductase</keyword>
<accession>A0ABX2FJL5</accession>
<sequence length="154" mass="16367">MQLTAAFLPGMMSAGNGFIINLASVSAYLPSPRMAVYGAAKAFVLSFTESLWTELRGTGVTAFAVSPGATATEFTTGMGPDAQVLTAGRLRRPEDVVATALNHLDRRNPGPTVIDGRLNRLAVLSSRLMSRRRSALTMARVFDPGRLSASQPAR</sequence>
<comment type="caution">
    <text evidence="4">The sequence shown here is derived from an EMBL/GenBank/DDBJ whole genome shotgun (WGS) entry which is preliminary data.</text>
</comment>
<keyword evidence="2" id="KW-0521">NADP</keyword>
<dbReference type="Proteomes" id="UP000763557">
    <property type="component" value="Unassembled WGS sequence"/>
</dbReference>
<dbReference type="EMBL" id="JAAATY010000050">
    <property type="protein sequence ID" value="NRN71072.1"/>
    <property type="molecule type" value="Genomic_DNA"/>
</dbReference>
<protein>
    <submittedName>
        <fullName evidence="4">Sulfoacetaldehyde reductase</fullName>
    </submittedName>
</protein>
<organism evidence="4 5">
    <name type="scientific">Kibdelosporangium persicum</name>
    <dbReference type="NCBI Taxonomy" id="2698649"/>
    <lineage>
        <taxon>Bacteria</taxon>
        <taxon>Bacillati</taxon>
        <taxon>Actinomycetota</taxon>
        <taxon>Actinomycetes</taxon>
        <taxon>Pseudonocardiales</taxon>
        <taxon>Pseudonocardiaceae</taxon>
        <taxon>Kibdelosporangium</taxon>
    </lineage>
</organism>
<dbReference type="InterPro" id="IPR002347">
    <property type="entry name" value="SDR_fam"/>
</dbReference>
<dbReference type="PANTHER" id="PTHR43391">
    <property type="entry name" value="RETINOL DEHYDROGENASE-RELATED"/>
    <property type="match status" value="1"/>
</dbReference>
<dbReference type="SUPFAM" id="SSF51735">
    <property type="entry name" value="NAD(P)-binding Rossmann-fold domains"/>
    <property type="match status" value="1"/>
</dbReference>
<evidence type="ECO:0000313" key="4">
    <source>
        <dbReference type="EMBL" id="NRN71072.1"/>
    </source>
</evidence>
<evidence type="ECO:0000256" key="1">
    <source>
        <dbReference type="ARBA" id="ARBA00006484"/>
    </source>
</evidence>
<dbReference type="PRINTS" id="PR00081">
    <property type="entry name" value="GDHRDH"/>
</dbReference>
<dbReference type="PRINTS" id="PR00080">
    <property type="entry name" value="SDRFAMILY"/>
</dbReference>
<keyword evidence="5" id="KW-1185">Reference proteome</keyword>
<dbReference type="Pfam" id="PF00106">
    <property type="entry name" value="adh_short"/>
    <property type="match status" value="1"/>
</dbReference>
<proteinExistence type="inferred from homology"/>
<comment type="similarity">
    <text evidence="1">Belongs to the short-chain dehydrogenases/reductases (SDR) family.</text>
</comment>
<dbReference type="CDD" id="cd05233">
    <property type="entry name" value="SDR_c"/>
    <property type="match status" value="1"/>
</dbReference>